<feature type="domain" description="CN hydrolase" evidence="2">
    <location>
        <begin position="1"/>
        <end position="249"/>
    </location>
</feature>
<organism evidence="3 4">
    <name type="scientific">Corynebacterium pseudotuberculosis 258</name>
    <dbReference type="NCBI Taxonomy" id="1168865"/>
    <lineage>
        <taxon>Bacteria</taxon>
        <taxon>Bacillati</taxon>
        <taxon>Actinomycetota</taxon>
        <taxon>Actinomycetes</taxon>
        <taxon>Mycobacteriales</taxon>
        <taxon>Corynebacteriaceae</taxon>
        <taxon>Corynebacterium</taxon>
    </lineage>
</organism>
<evidence type="ECO:0000256" key="1">
    <source>
        <dbReference type="ARBA" id="ARBA00010613"/>
    </source>
</evidence>
<dbReference type="SUPFAM" id="SSF56317">
    <property type="entry name" value="Carbon-nitrogen hydrolase"/>
    <property type="match status" value="1"/>
</dbReference>
<evidence type="ECO:0000259" key="2">
    <source>
        <dbReference type="PROSITE" id="PS50263"/>
    </source>
</evidence>
<dbReference type="InterPro" id="IPR036526">
    <property type="entry name" value="C-N_Hydrolase_sf"/>
</dbReference>
<dbReference type="KEGG" id="coe:CP258_09770"/>
<dbReference type="PROSITE" id="PS50263">
    <property type="entry name" value="CN_HYDROLASE"/>
    <property type="match status" value="1"/>
</dbReference>
<dbReference type="InterPro" id="IPR001110">
    <property type="entry name" value="UPF0012_CS"/>
</dbReference>
<dbReference type="InterPro" id="IPR003010">
    <property type="entry name" value="C-N_Hydrolase"/>
</dbReference>
<dbReference type="EMBL" id="CP003540">
    <property type="protein sequence ID" value="AFK17522.1"/>
    <property type="molecule type" value="Genomic_DNA"/>
</dbReference>
<gene>
    <name evidence="3" type="ORF">CP258_09770</name>
</gene>
<reference evidence="3 4" key="1">
    <citation type="journal article" date="2013" name="J. Biotechnol.">
        <title>Genome sequence of Corynebacterium pseudotuberculosis biovar equi strain 258 and prediction of antigenic targets to improve biotechnological vaccine production.</title>
        <authorList>
            <person name="Soares S.C."/>
            <person name="Trost E."/>
            <person name="Ramos R.T."/>
            <person name="Carneiro A.R."/>
            <person name="Santos A.R."/>
            <person name="Pinto A.C."/>
            <person name="Barbosa E."/>
            <person name="Aburjaile F."/>
            <person name="Ali A."/>
            <person name="Diniz C.A."/>
            <person name="Hassan S.S."/>
            <person name="Fiaux K."/>
            <person name="Guimaraes L.C."/>
            <person name="Bakhtiar S.M."/>
            <person name="Pereira U."/>
            <person name="Almeida S.S."/>
            <person name="Abreu V.A."/>
            <person name="Rocha F.S."/>
            <person name="Dorella F.A."/>
            <person name="Miyoshi A."/>
            <person name="Silva A."/>
            <person name="Azevedo V."/>
            <person name="Tauch A."/>
        </authorList>
    </citation>
    <scope>NUCLEOTIDE SEQUENCE [LARGE SCALE GENOMIC DNA]</scope>
    <source>
        <strain evidence="3 4">258</strain>
    </source>
</reference>
<dbReference type="AlphaFoldDB" id="A0AAU8PQ08"/>
<dbReference type="Proteomes" id="UP000006465">
    <property type="component" value="Chromosome"/>
</dbReference>
<sequence length="278" mass="29638">MRIALAQISATGNKQENLRLIEDQTRYAAQQGANLVVFPEASMQAFDTGRLDINAEDISGAFVGRIKELTDELGIGVAVGMFTPADTVDVEGKSINRVHNTLVVTLPGAENPIFYNKIHTYDAFGYHESHTVKAGEDVVIISYGGITFGLATCYDVRFPGQFRALAQRGAEVILLPASWANGTGKKEQWQLLTAARALDATCFVVAVDQADSGVKGPTGIGFSRVIGPDGVCIAEAGAWPELLIADISTKDLSDVRSAIPVLLGVDEYANASPEPNNI</sequence>
<dbReference type="Pfam" id="PF00795">
    <property type="entry name" value="CN_hydrolase"/>
    <property type="match status" value="1"/>
</dbReference>
<evidence type="ECO:0000313" key="3">
    <source>
        <dbReference type="EMBL" id="AFK17522.1"/>
    </source>
</evidence>
<accession>A0AAU8PQ08</accession>
<name>A0AAU8PQ08_CORPS</name>
<dbReference type="PROSITE" id="PS01227">
    <property type="entry name" value="UPF0012"/>
    <property type="match status" value="1"/>
</dbReference>
<protein>
    <submittedName>
        <fullName evidence="3">Amidohydrolase</fullName>
    </submittedName>
</protein>
<comment type="similarity">
    <text evidence="1">Belongs to the carbon-nitrogen hydrolase superfamily. NIT1/NIT2 family.</text>
</comment>
<dbReference type="Gene3D" id="3.60.110.10">
    <property type="entry name" value="Carbon-nitrogen hydrolase"/>
    <property type="match status" value="1"/>
</dbReference>
<proteinExistence type="inferred from homology"/>
<dbReference type="PANTHER" id="PTHR23088">
    <property type="entry name" value="NITRILASE-RELATED"/>
    <property type="match status" value="1"/>
</dbReference>
<dbReference type="PANTHER" id="PTHR23088:SF27">
    <property type="entry name" value="DEAMINATED GLUTATHIONE AMIDASE"/>
    <property type="match status" value="1"/>
</dbReference>
<evidence type="ECO:0000313" key="4">
    <source>
        <dbReference type="Proteomes" id="UP000006465"/>
    </source>
</evidence>
<dbReference type="CDD" id="cd07581">
    <property type="entry name" value="nitrilase_3"/>
    <property type="match status" value="1"/>
</dbReference>
<dbReference type="RefSeq" id="WP_014367706.1">
    <property type="nucleotide sequence ID" value="NC_017945.3"/>
</dbReference>